<organism evidence="1 2">
    <name type="scientific">Lichtheimia corymbifera JMRC:FSU:9682</name>
    <dbReference type="NCBI Taxonomy" id="1263082"/>
    <lineage>
        <taxon>Eukaryota</taxon>
        <taxon>Fungi</taxon>
        <taxon>Fungi incertae sedis</taxon>
        <taxon>Mucoromycota</taxon>
        <taxon>Mucoromycotina</taxon>
        <taxon>Mucoromycetes</taxon>
        <taxon>Mucorales</taxon>
        <taxon>Lichtheimiaceae</taxon>
        <taxon>Lichtheimia</taxon>
    </lineage>
</organism>
<name>A0A068S839_9FUNG</name>
<reference evidence="1" key="1">
    <citation type="submission" date="2013-08" db="EMBL/GenBank/DDBJ databases">
        <title>Gene expansion shapes genome architecture in the human pathogen Lichtheimia corymbifera: an evolutionary genomics analysis in the ancient terrestrial Mucorales (Mucoromycotina).</title>
        <authorList>
            <person name="Schwartze V.U."/>
            <person name="Winter S."/>
            <person name="Shelest E."/>
            <person name="Marcet-Houben M."/>
            <person name="Horn F."/>
            <person name="Wehner S."/>
            <person name="Hoffmann K."/>
            <person name="Riege K."/>
            <person name="Sammeth M."/>
            <person name="Nowrousian M."/>
            <person name="Valiante V."/>
            <person name="Linde J."/>
            <person name="Jacobsen I.D."/>
            <person name="Marz M."/>
            <person name="Brakhage A.A."/>
            <person name="Gabaldon T."/>
            <person name="Bocker S."/>
            <person name="Voigt K."/>
        </authorList>
    </citation>
    <scope>NUCLEOTIDE SEQUENCE [LARGE SCALE GENOMIC DNA]</scope>
    <source>
        <strain evidence="1">FSU 9682</strain>
    </source>
</reference>
<proteinExistence type="predicted"/>
<sequence length="103" mass="11560">MLPHGAFFTFNHLTAAGDRLRLGGGGGRRLKKIFAVKHKRARFAKSGSLPCSSLLSIELRATSVIDGHNSIRKNHAINMHKPRVYPRARREIFEEVCFYGSLL</sequence>
<evidence type="ECO:0000313" key="2">
    <source>
        <dbReference type="Proteomes" id="UP000027586"/>
    </source>
</evidence>
<dbReference type="AlphaFoldDB" id="A0A068S839"/>
<dbReference type="Proteomes" id="UP000027586">
    <property type="component" value="Unassembled WGS sequence"/>
</dbReference>
<comment type="caution">
    <text evidence="1">The sequence shown here is derived from an EMBL/GenBank/DDBJ whole genome shotgun (WGS) entry which is preliminary data.</text>
</comment>
<dbReference type="EMBL" id="CBTN010000046">
    <property type="protein sequence ID" value="CDH57441.1"/>
    <property type="molecule type" value="Genomic_DNA"/>
</dbReference>
<protein>
    <submittedName>
        <fullName evidence="1">Uncharacterized protein</fullName>
    </submittedName>
</protein>
<gene>
    <name evidence="1" type="ORF">LCOR_08378.1</name>
</gene>
<keyword evidence="2" id="KW-1185">Reference proteome</keyword>
<dbReference type="VEuPathDB" id="FungiDB:LCOR_08378.1"/>
<accession>A0A068S839</accession>
<evidence type="ECO:0000313" key="1">
    <source>
        <dbReference type="EMBL" id="CDH57441.1"/>
    </source>
</evidence>